<evidence type="ECO:0000313" key="2">
    <source>
        <dbReference type="Proteomes" id="UP001597229"/>
    </source>
</evidence>
<organism evidence="1 2">
    <name type="scientific">Nocardioides ginsengisoli</name>
    <dbReference type="NCBI Taxonomy" id="363868"/>
    <lineage>
        <taxon>Bacteria</taxon>
        <taxon>Bacillati</taxon>
        <taxon>Actinomycetota</taxon>
        <taxon>Actinomycetes</taxon>
        <taxon>Propionibacteriales</taxon>
        <taxon>Nocardioidaceae</taxon>
        <taxon>Nocardioides</taxon>
    </lineage>
</organism>
<accession>A0ABW3VVP9</accession>
<proteinExistence type="predicted"/>
<dbReference type="EMBL" id="JBHTLX010000005">
    <property type="protein sequence ID" value="MFD1246987.1"/>
    <property type="molecule type" value="Genomic_DNA"/>
</dbReference>
<evidence type="ECO:0000313" key="1">
    <source>
        <dbReference type="EMBL" id="MFD1246987.1"/>
    </source>
</evidence>
<protein>
    <submittedName>
        <fullName evidence="1">Uncharacterized protein</fullName>
    </submittedName>
</protein>
<sequence length="66" mass="7247">MAEVLTDDVSSVVERASDLAYVKERLAVHAELLDAVASREEARAREAAEAHRFMRHTNEDAAHAGT</sequence>
<reference evidence="2" key="1">
    <citation type="journal article" date="2019" name="Int. J. Syst. Evol. Microbiol.">
        <title>The Global Catalogue of Microorganisms (GCM) 10K type strain sequencing project: providing services to taxonomists for standard genome sequencing and annotation.</title>
        <authorList>
            <consortium name="The Broad Institute Genomics Platform"/>
            <consortium name="The Broad Institute Genome Sequencing Center for Infectious Disease"/>
            <person name="Wu L."/>
            <person name="Ma J."/>
        </authorList>
    </citation>
    <scope>NUCLEOTIDE SEQUENCE [LARGE SCALE GENOMIC DNA]</scope>
    <source>
        <strain evidence="2">CCUG 52478</strain>
    </source>
</reference>
<gene>
    <name evidence="1" type="ORF">ACFQ3F_04230</name>
</gene>
<keyword evidence="2" id="KW-1185">Reference proteome</keyword>
<dbReference type="Proteomes" id="UP001597229">
    <property type="component" value="Unassembled WGS sequence"/>
</dbReference>
<comment type="caution">
    <text evidence="1">The sequence shown here is derived from an EMBL/GenBank/DDBJ whole genome shotgun (WGS) entry which is preliminary data.</text>
</comment>
<dbReference type="RefSeq" id="WP_367917541.1">
    <property type="nucleotide sequence ID" value="NZ_BAABAC010000005.1"/>
</dbReference>
<name>A0ABW3VVP9_9ACTN</name>